<comment type="caution">
    <text evidence="1">The sequence shown here is derived from an EMBL/GenBank/DDBJ whole genome shotgun (WGS) entry which is preliminary data.</text>
</comment>
<dbReference type="AlphaFoldDB" id="A0A7J7KKK8"/>
<organism evidence="1 2">
    <name type="scientific">Bugula neritina</name>
    <name type="common">Brown bryozoan</name>
    <name type="synonym">Sertularia neritina</name>
    <dbReference type="NCBI Taxonomy" id="10212"/>
    <lineage>
        <taxon>Eukaryota</taxon>
        <taxon>Metazoa</taxon>
        <taxon>Spiralia</taxon>
        <taxon>Lophotrochozoa</taxon>
        <taxon>Bryozoa</taxon>
        <taxon>Gymnolaemata</taxon>
        <taxon>Cheilostomatida</taxon>
        <taxon>Flustrina</taxon>
        <taxon>Buguloidea</taxon>
        <taxon>Bugulidae</taxon>
        <taxon>Bugula</taxon>
    </lineage>
</organism>
<gene>
    <name evidence="1" type="ORF">EB796_003148</name>
</gene>
<evidence type="ECO:0000313" key="2">
    <source>
        <dbReference type="Proteomes" id="UP000593567"/>
    </source>
</evidence>
<evidence type="ECO:0000313" key="1">
    <source>
        <dbReference type="EMBL" id="KAF6038551.1"/>
    </source>
</evidence>
<protein>
    <submittedName>
        <fullName evidence="1">Uncharacterized protein</fullName>
    </submittedName>
</protein>
<dbReference type="EMBL" id="VXIV02000399">
    <property type="protein sequence ID" value="KAF6038551.1"/>
    <property type="molecule type" value="Genomic_DNA"/>
</dbReference>
<dbReference type="Proteomes" id="UP000593567">
    <property type="component" value="Unassembled WGS sequence"/>
</dbReference>
<keyword evidence="2" id="KW-1185">Reference proteome</keyword>
<name>A0A7J7KKK8_BUGNE</name>
<accession>A0A7J7KKK8</accession>
<proteinExistence type="predicted"/>
<sequence length="76" mass="8613">MYLLNLYSENNSKLVVEYTGTSITKHGYKWFITPLPSSKRWTLKCLLDSTSLLRVGQWLIGASDTTRTCGKRLSLG</sequence>
<reference evidence="1" key="1">
    <citation type="submission" date="2020-06" db="EMBL/GenBank/DDBJ databases">
        <title>Draft genome of Bugula neritina, a colonial animal packing powerful symbionts and potential medicines.</title>
        <authorList>
            <person name="Rayko M."/>
        </authorList>
    </citation>
    <scope>NUCLEOTIDE SEQUENCE [LARGE SCALE GENOMIC DNA]</scope>
    <source>
        <strain evidence="1">Kwan_BN1</strain>
    </source>
</reference>